<gene>
    <name evidence="2" type="primary">RBM44</name>
</gene>
<organism evidence="2 3">
    <name type="scientific">Chrysemys picta bellii</name>
    <name type="common">Western painted turtle</name>
    <name type="synonym">Emys bellii</name>
    <dbReference type="NCBI Taxonomy" id="8478"/>
    <lineage>
        <taxon>Eukaryota</taxon>
        <taxon>Metazoa</taxon>
        <taxon>Chordata</taxon>
        <taxon>Craniata</taxon>
        <taxon>Vertebrata</taxon>
        <taxon>Euteleostomi</taxon>
        <taxon>Archelosauria</taxon>
        <taxon>Testudinata</taxon>
        <taxon>Testudines</taxon>
        <taxon>Cryptodira</taxon>
        <taxon>Durocryptodira</taxon>
        <taxon>Testudinoidea</taxon>
        <taxon>Emydidae</taxon>
        <taxon>Chrysemys</taxon>
    </lineage>
</organism>
<dbReference type="SMART" id="SM00360">
    <property type="entry name" value="RRM"/>
    <property type="match status" value="1"/>
</dbReference>
<accession>A0A8C3FVJ8</accession>
<proteinExistence type="predicted"/>
<dbReference type="GO" id="GO:0003723">
    <property type="term" value="F:RNA binding"/>
    <property type="evidence" value="ECO:0007669"/>
    <property type="project" value="UniProtKB-UniRule"/>
</dbReference>
<dbReference type="OrthoDB" id="9941526at2759"/>
<dbReference type="InterPro" id="IPR035979">
    <property type="entry name" value="RBD_domain_sf"/>
</dbReference>
<feature type="compositionally biased region" description="Basic and acidic residues" evidence="1">
    <location>
        <begin position="770"/>
        <end position="780"/>
    </location>
</feature>
<dbReference type="PANTHER" id="PTHR17550:SF7">
    <property type="entry name" value="RNA-BINDING PROTEIN 44"/>
    <property type="match status" value="1"/>
</dbReference>
<dbReference type="GO" id="GO:0045171">
    <property type="term" value="C:intercellular bridge"/>
    <property type="evidence" value="ECO:0007669"/>
    <property type="project" value="Ensembl"/>
</dbReference>
<reference evidence="2" key="1">
    <citation type="submission" date="2025-08" db="UniProtKB">
        <authorList>
            <consortium name="Ensembl"/>
        </authorList>
    </citation>
    <scope>IDENTIFICATION</scope>
</reference>
<dbReference type="InterPro" id="IPR012677">
    <property type="entry name" value="Nucleotide-bd_a/b_plait_sf"/>
</dbReference>
<dbReference type="GO" id="GO:0005737">
    <property type="term" value="C:cytoplasm"/>
    <property type="evidence" value="ECO:0007669"/>
    <property type="project" value="Ensembl"/>
</dbReference>
<dbReference type="GeneTree" id="ENSGT00390000016508"/>
<evidence type="ECO:0000256" key="1">
    <source>
        <dbReference type="SAM" id="MobiDB-lite"/>
    </source>
</evidence>
<dbReference type="InterPro" id="IPR056870">
    <property type="entry name" value="TTC3/DZIP3/RBM44-like_helical"/>
</dbReference>
<evidence type="ECO:0000313" key="2">
    <source>
        <dbReference type="Ensembl" id="ENSCPBP00000014511.1"/>
    </source>
</evidence>
<feature type="compositionally biased region" description="Low complexity" evidence="1">
    <location>
        <begin position="41"/>
        <end position="50"/>
    </location>
</feature>
<dbReference type="Gene3D" id="3.30.70.330">
    <property type="match status" value="1"/>
</dbReference>
<sequence length="1151" mass="129103">MTNQELEPFSCQPIGCGARPGRGYIGQAAAKGSLIGRWRQRGGASRAGQRIAPRPPPSGEKPINKNKLLISRFCSESELEETVFELIASSDNSDTWTMEQRENISDKSKTGVFTEPAYAIDKSDEIDCVDTLFGELAEGVNCSVSGQAYSINVSELKFPDESLACFSSSLDAELETYNKIRERISKVYEDKSEADMLGKVCNNIHFSYKESDDRPKSDVDEDSQLEYHSAEEQDYSGQNTSYMPFAQIKTPRTQNSEVLELVEPLYEVICDGAIGGQNPVSKLGDGSFALDYGAVDEFYNKAAIPEFSKTSQDSISQMDYKGLKCENHEEEQTEDTYHSKLGENSFESDTVVNREYKKSLSTSSSENQQKMEAVSFCDVAQSSQMAIKKVFKMSDTNSMLQKHGNTCVLPWERSSVTSTQISSKNADDSISCSCEESFLSAFNSDCHDCSQKTVERKPDFSFALPRIPMKDGHLSCVEVIDKYAGNSTRHQVDFPDSEIKCLTCLNNATSNNKVTVNQSVDASSDFRACFTTSRATSANASVVSKANNTKLTMMNKIKSEEWQSKTCRSIACNTDLSCVGGSMEQIASWLAETWENCIYSEIPTTEWNSQIKDPLELKNKLSVRDLRENPDRMLHLSKEIEKNYSSNCCRRLLQRAIKAELQLLRTHYWMCHQHCWKIYRLVIEERECFNRNFKSDISKTELGSSLLSVFEELKARYESMREKLVMGIPLDSLPPLSVESKLLSIFSSYVPSKLVKDNLLYNSSSAAEKSGLEMSKHQESEISSSLKRTPPLVTPQMCLTDNRQHKQYPSYKNFEIKYEAQDIERDCRKNQEINEDWFDAKENFTVTDFSVTLLGNEKEQKNLEKVISTKEIKMVKNTKSEPNKHYFIHVGGLSPSVSEADLRSHFQKYQVLDVSICEFSSNYRYASLSFKKASKAKLAVDEMNGKEIKGKAVNVRLVKTVGENILPAFQKVSRPLHYENQSTDNLEENIQVRTTCSVPDSLKVPSTTSTSLKVLSPPSVSSAMPAPTLAFSKVLSSDLKPLAHESGHLFFSVDQQSTRENPLQIKPVQFSPNPSATFIPPNTLNLSSFTKLMKKLEELHPKASRDNIVDALQEVRTNNKGFLSGLSINVIVEMASSVLKKSASKCEEKVA</sequence>
<feature type="region of interest" description="Disordered" evidence="1">
    <location>
        <begin position="39"/>
        <end position="62"/>
    </location>
</feature>
<reference evidence="2" key="2">
    <citation type="submission" date="2025-09" db="UniProtKB">
        <authorList>
            <consortium name="Ensembl"/>
        </authorList>
    </citation>
    <scope>IDENTIFICATION</scope>
</reference>
<dbReference type="InterPro" id="IPR000504">
    <property type="entry name" value="RRM_dom"/>
</dbReference>
<dbReference type="PANTHER" id="PTHR17550">
    <property type="entry name" value="E3 UBIQUITIN-PROTEIN LIGASE TTC3"/>
    <property type="match status" value="1"/>
</dbReference>
<dbReference type="SUPFAM" id="SSF54928">
    <property type="entry name" value="RNA-binding domain, RBD"/>
    <property type="match status" value="1"/>
</dbReference>
<keyword evidence="3" id="KW-1185">Reference proteome</keyword>
<dbReference type="PROSITE" id="PS50102">
    <property type="entry name" value="RRM"/>
    <property type="match status" value="1"/>
</dbReference>
<evidence type="ECO:0000313" key="3">
    <source>
        <dbReference type="Proteomes" id="UP000694380"/>
    </source>
</evidence>
<feature type="region of interest" description="Disordered" evidence="1">
    <location>
        <begin position="770"/>
        <end position="795"/>
    </location>
</feature>
<name>A0A8C3FVJ8_CHRPI</name>
<dbReference type="Pfam" id="PF24905">
    <property type="entry name" value="TTC3_9th"/>
    <property type="match status" value="1"/>
</dbReference>
<dbReference type="Proteomes" id="UP000694380">
    <property type="component" value="Unplaced"/>
</dbReference>
<protein>
    <submittedName>
        <fullName evidence="2">RNA binding motif protein 44</fullName>
    </submittedName>
</protein>
<dbReference type="GO" id="GO:0042803">
    <property type="term" value="F:protein homodimerization activity"/>
    <property type="evidence" value="ECO:0007669"/>
    <property type="project" value="Ensembl"/>
</dbReference>
<dbReference type="Pfam" id="PF00076">
    <property type="entry name" value="RRM_1"/>
    <property type="match status" value="1"/>
</dbReference>
<dbReference type="AlphaFoldDB" id="A0A8C3FVJ8"/>
<dbReference type="OMA" id="EVRINHK"/>
<dbReference type="Ensembl" id="ENSCPBT00000017237.1">
    <property type="protein sequence ID" value="ENSCPBP00000014511.1"/>
    <property type="gene ID" value="ENSCPBG00000010800.1"/>
</dbReference>